<protein>
    <submittedName>
        <fullName evidence="2">Uncharacterized protein</fullName>
    </submittedName>
</protein>
<accession>A0A9D4JZD3</accession>
<reference evidence="2" key="2">
    <citation type="submission" date="2020-11" db="EMBL/GenBank/DDBJ databases">
        <authorList>
            <person name="McCartney M.A."/>
            <person name="Auch B."/>
            <person name="Kono T."/>
            <person name="Mallez S."/>
            <person name="Becker A."/>
            <person name="Gohl D.M."/>
            <person name="Silverstein K.A.T."/>
            <person name="Koren S."/>
            <person name="Bechman K.B."/>
            <person name="Herman A."/>
            <person name="Abrahante J.E."/>
            <person name="Garbe J."/>
        </authorList>
    </citation>
    <scope>NUCLEOTIDE SEQUENCE</scope>
    <source>
        <strain evidence="2">Duluth1</strain>
        <tissue evidence="2">Whole animal</tissue>
    </source>
</reference>
<dbReference type="AlphaFoldDB" id="A0A9D4JZD3"/>
<name>A0A9D4JZD3_DREPO</name>
<comment type="caution">
    <text evidence="2">The sequence shown here is derived from an EMBL/GenBank/DDBJ whole genome shotgun (WGS) entry which is preliminary data.</text>
</comment>
<keyword evidence="3" id="KW-1185">Reference proteome</keyword>
<sequence length="55" mass="6176">MRTDGPVSRKPALVDFVFLSSLLRERPASVPARNARLNADKSPSRRAKSQRIAVW</sequence>
<gene>
    <name evidence="2" type="ORF">DPMN_131442</name>
</gene>
<proteinExistence type="predicted"/>
<evidence type="ECO:0000313" key="3">
    <source>
        <dbReference type="Proteomes" id="UP000828390"/>
    </source>
</evidence>
<organism evidence="2 3">
    <name type="scientific">Dreissena polymorpha</name>
    <name type="common">Zebra mussel</name>
    <name type="synonym">Mytilus polymorpha</name>
    <dbReference type="NCBI Taxonomy" id="45954"/>
    <lineage>
        <taxon>Eukaryota</taxon>
        <taxon>Metazoa</taxon>
        <taxon>Spiralia</taxon>
        <taxon>Lophotrochozoa</taxon>
        <taxon>Mollusca</taxon>
        <taxon>Bivalvia</taxon>
        <taxon>Autobranchia</taxon>
        <taxon>Heteroconchia</taxon>
        <taxon>Euheterodonta</taxon>
        <taxon>Imparidentia</taxon>
        <taxon>Neoheterodontei</taxon>
        <taxon>Myida</taxon>
        <taxon>Dreissenoidea</taxon>
        <taxon>Dreissenidae</taxon>
        <taxon>Dreissena</taxon>
    </lineage>
</organism>
<dbReference type="EMBL" id="JAIWYP010000005">
    <property type="protein sequence ID" value="KAH3829446.1"/>
    <property type="molecule type" value="Genomic_DNA"/>
</dbReference>
<feature type="region of interest" description="Disordered" evidence="1">
    <location>
        <begin position="34"/>
        <end position="55"/>
    </location>
</feature>
<evidence type="ECO:0000313" key="2">
    <source>
        <dbReference type="EMBL" id="KAH3829446.1"/>
    </source>
</evidence>
<evidence type="ECO:0000256" key="1">
    <source>
        <dbReference type="SAM" id="MobiDB-lite"/>
    </source>
</evidence>
<reference evidence="2" key="1">
    <citation type="journal article" date="2019" name="bioRxiv">
        <title>The Genome of the Zebra Mussel, Dreissena polymorpha: A Resource for Invasive Species Research.</title>
        <authorList>
            <person name="McCartney M.A."/>
            <person name="Auch B."/>
            <person name="Kono T."/>
            <person name="Mallez S."/>
            <person name="Zhang Y."/>
            <person name="Obille A."/>
            <person name="Becker A."/>
            <person name="Abrahante J.E."/>
            <person name="Garbe J."/>
            <person name="Badalamenti J.P."/>
            <person name="Herman A."/>
            <person name="Mangelson H."/>
            <person name="Liachko I."/>
            <person name="Sullivan S."/>
            <person name="Sone E.D."/>
            <person name="Koren S."/>
            <person name="Silverstein K.A.T."/>
            <person name="Beckman K.B."/>
            <person name="Gohl D.M."/>
        </authorList>
    </citation>
    <scope>NUCLEOTIDE SEQUENCE</scope>
    <source>
        <strain evidence="2">Duluth1</strain>
        <tissue evidence="2">Whole animal</tissue>
    </source>
</reference>
<dbReference type="Proteomes" id="UP000828390">
    <property type="component" value="Unassembled WGS sequence"/>
</dbReference>